<feature type="non-terminal residue" evidence="2">
    <location>
        <position position="236"/>
    </location>
</feature>
<accession>A0A096CJ94</accession>
<evidence type="ECO:0000313" key="2">
    <source>
        <dbReference type="EMBL" id="KGF54847.1"/>
    </source>
</evidence>
<gene>
    <name evidence="2" type="ORF">HMPREF9460_02538</name>
</gene>
<dbReference type="EMBL" id="ADLO01000079">
    <property type="protein sequence ID" value="KGF54847.1"/>
    <property type="molecule type" value="Genomic_DNA"/>
</dbReference>
<evidence type="ECO:0000313" key="3">
    <source>
        <dbReference type="Proteomes" id="UP000029585"/>
    </source>
</evidence>
<organism evidence="2 3">
    <name type="scientific">Flavonifractor plautii 1_3_50AFAA</name>
    <dbReference type="NCBI Taxonomy" id="742738"/>
    <lineage>
        <taxon>Bacteria</taxon>
        <taxon>Bacillati</taxon>
        <taxon>Bacillota</taxon>
        <taxon>Clostridia</taxon>
        <taxon>Eubacteriales</taxon>
        <taxon>Oscillospiraceae</taxon>
        <taxon>Flavonifractor</taxon>
    </lineage>
</organism>
<feature type="region of interest" description="Disordered" evidence="1">
    <location>
        <begin position="208"/>
        <end position="236"/>
    </location>
</feature>
<proteinExistence type="predicted"/>
<evidence type="ECO:0000256" key="1">
    <source>
        <dbReference type="SAM" id="MobiDB-lite"/>
    </source>
</evidence>
<comment type="caution">
    <text evidence="2">The sequence shown here is derived from an EMBL/GenBank/DDBJ whole genome shotgun (WGS) entry which is preliminary data.</text>
</comment>
<keyword evidence="3" id="KW-1185">Reference proteome</keyword>
<protein>
    <submittedName>
        <fullName evidence="2">Uncharacterized protein</fullName>
    </submittedName>
</protein>
<dbReference type="AlphaFoldDB" id="A0A096CJ94"/>
<dbReference type="Proteomes" id="UP000029585">
    <property type="component" value="Unassembled WGS sequence"/>
</dbReference>
<feature type="compositionally biased region" description="Basic residues" evidence="1">
    <location>
        <begin position="225"/>
        <end position="236"/>
    </location>
</feature>
<reference evidence="2 3" key="1">
    <citation type="submission" date="2011-08" db="EMBL/GenBank/DDBJ databases">
        <title>The Genome Sequence of Clostridium orbiscindens 1_3_50AFAA.</title>
        <authorList>
            <consortium name="The Broad Institute Genome Sequencing Platform"/>
            <person name="Earl A."/>
            <person name="Ward D."/>
            <person name="Feldgarden M."/>
            <person name="Gevers D."/>
            <person name="Daigneault M."/>
            <person name="Strauss J."/>
            <person name="Allen-Vercoe E."/>
            <person name="Young S.K."/>
            <person name="Zeng Q."/>
            <person name="Gargeya S."/>
            <person name="Fitzgerald M."/>
            <person name="Haas B."/>
            <person name="Abouelleil A."/>
            <person name="Alvarado L."/>
            <person name="Arachchi H.M."/>
            <person name="Berlin A."/>
            <person name="Brown A."/>
            <person name="Chapman S.B."/>
            <person name="Chen Z."/>
            <person name="Dunbar C."/>
            <person name="Freedman E."/>
            <person name="Gearin G."/>
            <person name="Gellesch M."/>
            <person name="Goldberg J."/>
            <person name="Griggs A."/>
            <person name="Gujja S."/>
            <person name="Heiman D."/>
            <person name="Howarth C."/>
            <person name="Larson L."/>
            <person name="Lui A."/>
            <person name="MacDonald P.J.P."/>
            <person name="Montmayeur A."/>
            <person name="Murphy C."/>
            <person name="Neiman D."/>
            <person name="Pearson M."/>
            <person name="Priest M."/>
            <person name="Roberts A."/>
            <person name="Saif S."/>
            <person name="Shea T."/>
            <person name="Shenoy N."/>
            <person name="Sisk P."/>
            <person name="Stolte C."/>
            <person name="Sykes S."/>
            <person name="Wortman J."/>
            <person name="Nusbaum C."/>
            <person name="Birren B."/>
        </authorList>
    </citation>
    <scope>NUCLEOTIDE SEQUENCE [LARGE SCALE GENOMIC DNA]</scope>
    <source>
        <strain evidence="2 3">1_3_50AFAA</strain>
    </source>
</reference>
<dbReference type="HOGENOM" id="CLU_090509_0_0_9"/>
<sequence>MSKYIAVIPRAAITRAALVEAGGRSMDQVKAACGCQYIINAWFYDTDTGRPVGNLKINGAVKASAGWNGWGLAWDKGEDISLEIVPAAGRGNYISGVELLTPTRGPGKALSYSPEYGGTRGRSAVLLAGARVILYCSGDGTADAKTPEGLRDELVTIGCRYDQAANLRALGRRRGRAPLTATLGTASVSATVSGSRAISCIWTTEDGPEAARTGGQAYEQVHRDAQHRRQHPQRPR</sequence>
<name>A0A096CJ94_FLAPL</name>